<dbReference type="EMBL" id="FNEM01000004">
    <property type="protein sequence ID" value="SDJ02476.1"/>
    <property type="molecule type" value="Genomic_DNA"/>
</dbReference>
<evidence type="ECO:0008006" key="4">
    <source>
        <dbReference type="Google" id="ProtNLM"/>
    </source>
</evidence>
<dbReference type="Proteomes" id="UP000199527">
    <property type="component" value="Unassembled WGS sequence"/>
</dbReference>
<evidence type="ECO:0000313" key="2">
    <source>
        <dbReference type="EMBL" id="SDJ02476.1"/>
    </source>
</evidence>
<dbReference type="Gene3D" id="3.40.30.10">
    <property type="entry name" value="Glutaredoxin"/>
    <property type="match status" value="1"/>
</dbReference>
<keyword evidence="1" id="KW-0732">Signal</keyword>
<dbReference type="RefSeq" id="WP_090364145.1">
    <property type="nucleotide sequence ID" value="NZ_FNEM01000004.1"/>
</dbReference>
<proteinExistence type="predicted"/>
<evidence type="ECO:0000256" key="1">
    <source>
        <dbReference type="SAM" id="SignalP"/>
    </source>
</evidence>
<sequence>MMKRLILGALVMSSGVSAMPGMGNGNASMDGLKGNNPHGAVPMEDAVMVGKLTSQQLIFEMIPMGREYLAYKVNTEALSPLVKREDKVEILAVLGTWDKVSQQQVPRMMKILKILDNPNITAEYVGVDKKGSAGETPLMEGVQVIAFPTFIVRQGGKEIGRIEGQTPQGLETALAQLLR</sequence>
<evidence type="ECO:0000313" key="3">
    <source>
        <dbReference type="Proteomes" id="UP000199527"/>
    </source>
</evidence>
<dbReference type="SUPFAM" id="SSF52833">
    <property type="entry name" value="Thioredoxin-like"/>
    <property type="match status" value="1"/>
</dbReference>
<gene>
    <name evidence="2" type="ORF">SAMN04488540_104256</name>
</gene>
<accession>A0A1G8QD10</accession>
<name>A0A1G8QD10_9GAMM</name>
<reference evidence="3" key="1">
    <citation type="submission" date="2016-10" db="EMBL/GenBank/DDBJ databases">
        <authorList>
            <person name="Varghese N."/>
            <person name="Submissions S."/>
        </authorList>
    </citation>
    <scope>NUCLEOTIDE SEQUENCE [LARGE SCALE GENOMIC DNA]</scope>
    <source>
        <strain evidence="3">DSM 23317</strain>
    </source>
</reference>
<keyword evidence="3" id="KW-1185">Reference proteome</keyword>
<organism evidence="2 3">
    <name type="scientific">Ferrimonas sediminum</name>
    <dbReference type="NCBI Taxonomy" id="718193"/>
    <lineage>
        <taxon>Bacteria</taxon>
        <taxon>Pseudomonadati</taxon>
        <taxon>Pseudomonadota</taxon>
        <taxon>Gammaproteobacteria</taxon>
        <taxon>Alteromonadales</taxon>
        <taxon>Ferrimonadaceae</taxon>
        <taxon>Ferrimonas</taxon>
    </lineage>
</organism>
<dbReference type="OrthoDB" id="6398367at2"/>
<dbReference type="InterPro" id="IPR036249">
    <property type="entry name" value="Thioredoxin-like_sf"/>
</dbReference>
<protein>
    <recommendedName>
        <fullName evidence="4">Thioredoxin</fullName>
    </recommendedName>
</protein>
<dbReference type="AlphaFoldDB" id="A0A1G8QD10"/>
<feature type="signal peptide" evidence="1">
    <location>
        <begin position="1"/>
        <end position="18"/>
    </location>
</feature>
<feature type="chain" id="PRO_5011701440" description="Thioredoxin" evidence="1">
    <location>
        <begin position="19"/>
        <end position="179"/>
    </location>
</feature>